<evidence type="ECO:0000256" key="1">
    <source>
        <dbReference type="SAM" id="MobiDB-lite"/>
    </source>
</evidence>
<dbReference type="Proteomes" id="UP000697107">
    <property type="component" value="Unassembled WGS sequence"/>
</dbReference>
<dbReference type="AlphaFoldDB" id="A0A329STQ2"/>
<sequence>MQFDPKVAMDAPADLFTHRDGSSTTRVRPECTYLFTHSATSSFIAYIPLYFWQQVVNEINAYAVVKGVRLLYAVTLTALMKFIGIIFFMSINDKGEYENYWGVQPEDTILDSAKPAPARKVQAVVAAIQSDSDSESGLSGLDSDGDLRRIYLTAAQGDAQAQTPAPVDPDRATPDQVSPPRKSGYDKRPPIGWTAFQQCSHYVSHRHDDLNCWKRLTCQSCGKIGHPSDRCLFVCRGCGEIHDSRWKSFPT</sequence>
<dbReference type="OrthoDB" id="92831at2759"/>
<dbReference type="EMBL" id="RCMV01000208">
    <property type="protein sequence ID" value="KAG3221714.1"/>
    <property type="molecule type" value="Genomic_DNA"/>
</dbReference>
<evidence type="ECO:0008006" key="10">
    <source>
        <dbReference type="Google" id="ProtNLM"/>
    </source>
</evidence>
<keyword evidence="9" id="KW-1185">Reference proteome</keyword>
<dbReference type="Proteomes" id="UP000760860">
    <property type="component" value="Unassembled WGS sequence"/>
</dbReference>
<evidence type="ECO:0000256" key="2">
    <source>
        <dbReference type="SAM" id="Phobius"/>
    </source>
</evidence>
<keyword evidence="2" id="KW-0472">Membrane</keyword>
<reference evidence="3" key="2">
    <citation type="submission" date="2018-10" db="EMBL/GenBank/DDBJ databases">
        <title>Effector identification in a new, highly contiguous assembly of the strawberry crown rot pathogen Phytophthora cactorum.</title>
        <authorList>
            <person name="Armitage A.D."/>
            <person name="Nellist C.F."/>
            <person name="Bates H."/>
            <person name="Vickerstaff R.J."/>
            <person name="Harrison R.J."/>
        </authorList>
    </citation>
    <scope>NUCLEOTIDE SEQUENCE</scope>
    <source>
        <strain evidence="3">15-7</strain>
        <strain evidence="4">4032</strain>
        <strain evidence="5">4040</strain>
        <strain evidence="6">P415</strain>
        <strain evidence="7">P421</strain>
    </source>
</reference>
<dbReference type="EMBL" id="MJFZ01000051">
    <property type="protein sequence ID" value="RAW40244.1"/>
    <property type="molecule type" value="Genomic_DNA"/>
</dbReference>
<accession>A0A329STQ2</accession>
<feature type="region of interest" description="Disordered" evidence="1">
    <location>
        <begin position="157"/>
        <end position="189"/>
    </location>
</feature>
<evidence type="ECO:0000313" key="9">
    <source>
        <dbReference type="Proteomes" id="UP000251314"/>
    </source>
</evidence>
<evidence type="ECO:0000313" key="5">
    <source>
        <dbReference type="EMBL" id="KAG2941969.1"/>
    </source>
</evidence>
<feature type="transmembrane region" description="Helical" evidence="2">
    <location>
        <begin position="31"/>
        <end position="51"/>
    </location>
</feature>
<name>A0A329STQ2_9STRA</name>
<evidence type="ECO:0000313" key="4">
    <source>
        <dbReference type="EMBL" id="KAG2924563.1"/>
    </source>
</evidence>
<feature type="transmembrane region" description="Helical" evidence="2">
    <location>
        <begin position="71"/>
        <end position="91"/>
    </location>
</feature>
<dbReference type="EMBL" id="RCMK01000238">
    <property type="protein sequence ID" value="KAG2941969.1"/>
    <property type="molecule type" value="Genomic_DNA"/>
</dbReference>
<evidence type="ECO:0000313" key="8">
    <source>
        <dbReference type="EMBL" id="RAW40244.1"/>
    </source>
</evidence>
<dbReference type="EMBL" id="RCMI01000223">
    <property type="protein sequence ID" value="KAG2924563.1"/>
    <property type="molecule type" value="Genomic_DNA"/>
</dbReference>
<gene>
    <name evidence="8" type="ORF">PC110_g3567</name>
    <name evidence="3" type="ORF">PC113_g9643</name>
    <name evidence="4" type="ORF">PC115_g8579</name>
    <name evidence="5" type="ORF">PC117_g10052</name>
    <name evidence="6" type="ORF">PC118_g3123</name>
    <name evidence="7" type="ORF">PC129_g7563</name>
</gene>
<evidence type="ECO:0000313" key="6">
    <source>
        <dbReference type="EMBL" id="KAG2995135.1"/>
    </source>
</evidence>
<evidence type="ECO:0000313" key="3">
    <source>
        <dbReference type="EMBL" id="KAG2858645.1"/>
    </source>
</evidence>
<dbReference type="VEuPathDB" id="FungiDB:PC110_g3567"/>
<dbReference type="EMBL" id="RCML01000051">
    <property type="protein sequence ID" value="KAG2995135.1"/>
    <property type="molecule type" value="Genomic_DNA"/>
</dbReference>
<dbReference type="Proteomes" id="UP000251314">
    <property type="component" value="Unassembled WGS sequence"/>
</dbReference>
<dbReference type="Proteomes" id="UP000774804">
    <property type="component" value="Unassembled WGS sequence"/>
</dbReference>
<reference evidence="8 9" key="1">
    <citation type="submission" date="2018-01" db="EMBL/GenBank/DDBJ databases">
        <title>Draft genome of the strawberry crown rot pathogen Phytophthora cactorum.</title>
        <authorList>
            <person name="Armitage A.D."/>
            <person name="Lysoe E."/>
            <person name="Nellist C.F."/>
            <person name="Harrison R.J."/>
            <person name="Brurberg M.B."/>
        </authorList>
    </citation>
    <scope>NUCLEOTIDE SEQUENCE [LARGE SCALE GENOMIC DNA]</scope>
    <source>
        <strain evidence="8 9">10300</strain>
    </source>
</reference>
<keyword evidence="2" id="KW-0812">Transmembrane</keyword>
<proteinExistence type="predicted"/>
<dbReference type="Proteomes" id="UP000735874">
    <property type="component" value="Unassembled WGS sequence"/>
</dbReference>
<dbReference type="EMBL" id="RCMG01000244">
    <property type="protein sequence ID" value="KAG2858645.1"/>
    <property type="molecule type" value="Genomic_DNA"/>
</dbReference>
<organism evidence="8 9">
    <name type="scientific">Phytophthora cactorum</name>
    <dbReference type="NCBI Taxonomy" id="29920"/>
    <lineage>
        <taxon>Eukaryota</taxon>
        <taxon>Sar</taxon>
        <taxon>Stramenopiles</taxon>
        <taxon>Oomycota</taxon>
        <taxon>Peronosporomycetes</taxon>
        <taxon>Peronosporales</taxon>
        <taxon>Peronosporaceae</taxon>
        <taxon>Phytophthora</taxon>
    </lineage>
</organism>
<dbReference type="Proteomes" id="UP000736787">
    <property type="component" value="Unassembled WGS sequence"/>
</dbReference>
<evidence type="ECO:0000313" key="7">
    <source>
        <dbReference type="EMBL" id="KAG3221714.1"/>
    </source>
</evidence>
<keyword evidence="2" id="KW-1133">Transmembrane helix</keyword>
<comment type="caution">
    <text evidence="8">The sequence shown here is derived from an EMBL/GenBank/DDBJ whole genome shotgun (WGS) entry which is preliminary data.</text>
</comment>
<protein>
    <recommendedName>
        <fullName evidence="10">CCHC-type domain-containing protein</fullName>
    </recommendedName>
</protein>